<proteinExistence type="predicted"/>
<dbReference type="RefSeq" id="WP_129605338.1">
    <property type="nucleotide sequence ID" value="NZ_SBLB01000008.1"/>
</dbReference>
<dbReference type="AlphaFoldDB" id="A0A4Q2UG48"/>
<protein>
    <recommendedName>
        <fullName evidence="5">DUF3828 domain-containing protein</fullName>
    </recommendedName>
</protein>
<sequence>MKKLAALLTITILLIGGCQQKPAQETTGKPAAEPTTAAVDLTKRPAADAPRSAADRLVRALYFEHDTKENPFLEAKDPALAEQFFTKPVAERLYKKAAAASASRKQINPLFNVPDAQIQKRWVLPAAVSGAKAVVFVTYNTSGKEQEMRCELEQQANGRWRISDIIYADGKRLTELIK</sequence>
<reference evidence="3 4" key="1">
    <citation type="submission" date="2019-01" db="EMBL/GenBank/DDBJ databases">
        <title>Spirosoma flava sp. nov., a propanil-degrading bacterium isolated from herbicide-contaminated soil.</title>
        <authorList>
            <person name="Zhang L."/>
            <person name="Jiang J.-D."/>
        </authorList>
    </citation>
    <scope>NUCLEOTIDE SEQUENCE [LARGE SCALE GENOMIC DNA]</scope>
    <source>
        <strain evidence="3 4">TY50</strain>
    </source>
</reference>
<dbReference type="Proteomes" id="UP000290407">
    <property type="component" value="Unassembled WGS sequence"/>
</dbReference>
<organism evidence="3 4">
    <name type="scientific">Spirosoma sordidisoli</name>
    <dbReference type="NCBI Taxonomy" id="2502893"/>
    <lineage>
        <taxon>Bacteria</taxon>
        <taxon>Pseudomonadati</taxon>
        <taxon>Bacteroidota</taxon>
        <taxon>Cytophagia</taxon>
        <taxon>Cytophagales</taxon>
        <taxon>Cytophagaceae</taxon>
        <taxon>Spirosoma</taxon>
    </lineage>
</organism>
<feature type="signal peptide" evidence="2">
    <location>
        <begin position="1"/>
        <end position="23"/>
    </location>
</feature>
<name>A0A4Q2UG48_9BACT</name>
<dbReference type="EMBL" id="SBLB01000008">
    <property type="protein sequence ID" value="RYC67412.1"/>
    <property type="molecule type" value="Genomic_DNA"/>
</dbReference>
<feature type="chain" id="PRO_5020657960" description="DUF3828 domain-containing protein" evidence="2">
    <location>
        <begin position="24"/>
        <end position="178"/>
    </location>
</feature>
<evidence type="ECO:0008006" key="5">
    <source>
        <dbReference type="Google" id="ProtNLM"/>
    </source>
</evidence>
<comment type="caution">
    <text evidence="3">The sequence shown here is derived from an EMBL/GenBank/DDBJ whole genome shotgun (WGS) entry which is preliminary data.</text>
</comment>
<evidence type="ECO:0000313" key="3">
    <source>
        <dbReference type="EMBL" id="RYC67412.1"/>
    </source>
</evidence>
<dbReference type="PROSITE" id="PS51257">
    <property type="entry name" value="PROKAR_LIPOPROTEIN"/>
    <property type="match status" value="1"/>
</dbReference>
<evidence type="ECO:0000313" key="4">
    <source>
        <dbReference type="Proteomes" id="UP000290407"/>
    </source>
</evidence>
<keyword evidence="4" id="KW-1185">Reference proteome</keyword>
<evidence type="ECO:0000256" key="2">
    <source>
        <dbReference type="SAM" id="SignalP"/>
    </source>
</evidence>
<keyword evidence="2" id="KW-0732">Signal</keyword>
<accession>A0A4Q2UG48</accession>
<gene>
    <name evidence="3" type="ORF">EQG79_25235</name>
</gene>
<evidence type="ECO:0000256" key="1">
    <source>
        <dbReference type="SAM" id="MobiDB-lite"/>
    </source>
</evidence>
<feature type="region of interest" description="Disordered" evidence="1">
    <location>
        <begin position="22"/>
        <end position="48"/>
    </location>
</feature>